<dbReference type="STRING" id="229535.A0A0N0RXA4"/>
<evidence type="ECO:0008006" key="12">
    <source>
        <dbReference type="Google" id="ProtNLM"/>
    </source>
</evidence>
<evidence type="ECO:0000256" key="8">
    <source>
        <dbReference type="PIRSR" id="PIRSR602401-1"/>
    </source>
</evidence>
<evidence type="ECO:0000256" key="7">
    <source>
        <dbReference type="ARBA" id="ARBA00023033"/>
    </source>
</evidence>
<name>A0A0N0RXA4_9EURO</name>
<dbReference type="Gene3D" id="1.10.630.10">
    <property type="entry name" value="Cytochrome P450"/>
    <property type="match status" value="1"/>
</dbReference>
<comment type="caution">
    <text evidence="10">The sequence shown here is derived from an EMBL/GenBank/DDBJ whole genome shotgun (WGS) entry which is preliminary data.</text>
</comment>
<keyword evidence="11" id="KW-1185">Reference proteome</keyword>
<gene>
    <name evidence="10" type="ORF">ACN38_g13053</name>
</gene>
<dbReference type="InterPro" id="IPR001128">
    <property type="entry name" value="Cyt_P450"/>
</dbReference>
<dbReference type="Pfam" id="PF00067">
    <property type="entry name" value="p450"/>
    <property type="match status" value="1"/>
</dbReference>
<dbReference type="EMBL" id="LHQQ01000571">
    <property type="protein sequence ID" value="KOS36222.1"/>
    <property type="molecule type" value="Genomic_DNA"/>
</dbReference>
<organism evidence="10 11">
    <name type="scientific">Penicillium nordicum</name>
    <dbReference type="NCBI Taxonomy" id="229535"/>
    <lineage>
        <taxon>Eukaryota</taxon>
        <taxon>Fungi</taxon>
        <taxon>Dikarya</taxon>
        <taxon>Ascomycota</taxon>
        <taxon>Pezizomycotina</taxon>
        <taxon>Eurotiomycetes</taxon>
        <taxon>Eurotiomycetidae</taxon>
        <taxon>Eurotiales</taxon>
        <taxon>Aspergillaceae</taxon>
        <taxon>Penicillium</taxon>
    </lineage>
</organism>
<evidence type="ECO:0000256" key="2">
    <source>
        <dbReference type="ARBA" id="ARBA00010617"/>
    </source>
</evidence>
<dbReference type="InterPro" id="IPR017972">
    <property type="entry name" value="Cyt_P450_CS"/>
</dbReference>
<comment type="similarity">
    <text evidence="2 9">Belongs to the cytochrome P450 family.</text>
</comment>
<accession>A0A0N0RXA4</accession>
<keyword evidence="4 8" id="KW-0479">Metal-binding</keyword>
<dbReference type="GO" id="GO:0005506">
    <property type="term" value="F:iron ion binding"/>
    <property type="evidence" value="ECO:0007669"/>
    <property type="project" value="InterPro"/>
</dbReference>
<keyword evidence="7 9" id="KW-0503">Monooxygenase</keyword>
<dbReference type="GO" id="GO:0016705">
    <property type="term" value="F:oxidoreductase activity, acting on paired donors, with incorporation or reduction of molecular oxygen"/>
    <property type="evidence" value="ECO:0007669"/>
    <property type="project" value="InterPro"/>
</dbReference>
<dbReference type="PRINTS" id="PR00463">
    <property type="entry name" value="EP450I"/>
</dbReference>
<evidence type="ECO:0000256" key="6">
    <source>
        <dbReference type="ARBA" id="ARBA00023004"/>
    </source>
</evidence>
<reference evidence="10 11" key="1">
    <citation type="submission" date="2015-08" db="EMBL/GenBank/DDBJ databases">
        <title>Genome sequencing of Penicillium nordicum.</title>
        <authorList>
            <person name="Nguyen H.D."/>
            <person name="Seifert K.A."/>
        </authorList>
    </citation>
    <scope>NUCLEOTIDE SEQUENCE [LARGE SCALE GENOMIC DNA]</scope>
    <source>
        <strain evidence="10 11">DAOMC 185683</strain>
    </source>
</reference>
<evidence type="ECO:0000256" key="9">
    <source>
        <dbReference type="RuleBase" id="RU000461"/>
    </source>
</evidence>
<dbReference type="SUPFAM" id="SSF48264">
    <property type="entry name" value="Cytochrome P450"/>
    <property type="match status" value="1"/>
</dbReference>
<keyword evidence="6 8" id="KW-0408">Iron</keyword>
<dbReference type="Proteomes" id="UP000037696">
    <property type="component" value="Unassembled WGS sequence"/>
</dbReference>
<dbReference type="InterPro" id="IPR047146">
    <property type="entry name" value="Cyt_P450_E_CYP52_fungi"/>
</dbReference>
<dbReference type="InterPro" id="IPR036396">
    <property type="entry name" value="Cyt_P450_sf"/>
</dbReference>
<dbReference type="CDD" id="cd11063">
    <property type="entry name" value="CYP52"/>
    <property type="match status" value="1"/>
</dbReference>
<sequence length="475" mass="53725">MDPWGISDLLEIWQADRKGCVLGAIYQRVERTSAQEGRRVSTFSIRQIGEKNLFTCDPINIKTVLATKFKDFDLGGAKIKGIRPLLGNGILVSAHAGWTYARRLLRPHFDPEHISHLDREERHVQKAMLGLSIVQDRWTAVVDLQSILFDLTLNSTAEFLFGENINSSQGTTDLNGDFADNFDLAQRYCVGRTALGKLYWLLNGPEFKHSCHQVHAFIDQFVEPVMQTRMKQSSQGLNSPTSPTTILHALAGTTQSLTDIRFQLLNLLFAGRDTTATLLSWTMLQLARHPVVLQKLRQAILARFGHYNNPQNITFASLKDCQYLQWCLKEVLRLYPPIPLDHRTAIRDTVLPKGGGSDGESPVFVQKGQSVMYHPHVLHRCPNIWGDDAARFDPDRWLDIRPGWGYLPFNGGPRSCLGQQRALTVASYVMVRLLQRFDRIEDVQMSSETRHRVALVTHPADGLMVRLHEANGEID</sequence>
<dbReference type="PROSITE" id="PS00086">
    <property type="entry name" value="CYTOCHROME_P450"/>
    <property type="match status" value="1"/>
</dbReference>
<evidence type="ECO:0000256" key="4">
    <source>
        <dbReference type="ARBA" id="ARBA00022723"/>
    </source>
</evidence>
<dbReference type="GO" id="GO:0004497">
    <property type="term" value="F:monooxygenase activity"/>
    <property type="evidence" value="ECO:0007669"/>
    <property type="project" value="UniProtKB-KW"/>
</dbReference>
<feature type="binding site" description="axial binding residue" evidence="8">
    <location>
        <position position="416"/>
    </location>
    <ligand>
        <name>heme</name>
        <dbReference type="ChEBI" id="CHEBI:30413"/>
    </ligand>
    <ligandPart>
        <name>Fe</name>
        <dbReference type="ChEBI" id="CHEBI:18248"/>
    </ligandPart>
</feature>
<dbReference type="PRINTS" id="PR00385">
    <property type="entry name" value="P450"/>
</dbReference>
<evidence type="ECO:0000313" key="10">
    <source>
        <dbReference type="EMBL" id="KOS36222.1"/>
    </source>
</evidence>
<evidence type="ECO:0000256" key="5">
    <source>
        <dbReference type="ARBA" id="ARBA00023002"/>
    </source>
</evidence>
<dbReference type="OrthoDB" id="1470350at2759"/>
<evidence type="ECO:0000256" key="3">
    <source>
        <dbReference type="ARBA" id="ARBA00022617"/>
    </source>
</evidence>
<keyword evidence="3 8" id="KW-0349">Heme</keyword>
<comment type="cofactor">
    <cofactor evidence="1 8">
        <name>heme</name>
        <dbReference type="ChEBI" id="CHEBI:30413"/>
    </cofactor>
</comment>
<dbReference type="PANTHER" id="PTHR24287">
    <property type="entry name" value="P450, PUTATIVE (EUROFUNG)-RELATED"/>
    <property type="match status" value="1"/>
</dbReference>
<dbReference type="InterPro" id="IPR002401">
    <property type="entry name" value="Cyt_P450_E_grp-I"/>
</dbReference>
<dbReference type="GO" id="GO:0020037">
    <property type="term" value="F:heme binding"/>
    <property type="evidence" value="ECO:0007669"/>
    <property type="project" value="InterPro"/>
</dbReference>
<evidence type="ECO:0000313" key="11">
    <source>
        <dbReference type="Proteomes" id="UP000037696"/>
    </source>
</evidence>
<protein>
    <recommendedName>
        <fullName evidence="12">Cytochrome P450</fullName>
    </recommendedName>
</protein>
<dbReference type="PANTHER" id="PTHR24287:SF1">
    <property type="entry name" value="P450, PUTATIVE (EUROFUNG)-RELATED"/>
    <property type="match status" value="1"/>
</dbReference>
<proteinExistence type="inferred from homology"/>
<dbReference type="GO" id="GO:0043386">
    <property type="term" value="P:mycotoxin biosynthetic process"/>
    <property type="evidence" value="ECO:0007669"/>
    <property type="project" value="UniProtKB-ARBA"/>
</dbReference>
<dbReference type="AlphaFoldDB" id="A0A0N0RXA4"/>
<evidence type="ECO:0000256" key="1">
    <source>
        <dbReference type="ARBA" id="ARBA00001971"/>
    </source>
</evidence>
<keyword evidence="5 9" id="KW-0560">Oxidoreductase</keyword>